<organism evidence="2 3">
    <name type="scientific">Salinivibrio costicola</name>
    <name type="common">Vibrio costicola</name>
    <dbReference type="NCBI Taxonomy" id="51367"/>
    <lineage>
        <taxon>Bacteria</taxon>
        <taxon>Pseudomonadati</taxon>
        <taxon>Pseudomonadota</taxon>
        <taxon>Gammaproteobacteria</taxon>
        <taxon>Vibrionales</taxon>
        <taxon>Vibrionaceae</taxon>
        <taxon>Salinivibrio</taxon>
    </lineage>
</organism>
<dbReference type="Proteomes" id="UP000501408">
    <property type="component" value="Chromosome 1"/>
</dbReference>
<feature type="transmembrane region" description="Helical" evidence="1">
    <location>
        <begin position="7"/>
        <end position="26"/>
    </location>
</feature>
<keyword evidence="1" id="KW-0472">Membrane</keyword>
<sequence>MRILAKLFASLIILIITALFVVVVLLHTRYSTPVFNAFAQTLLPGKLTVAQVGYHWRSPLQLTLIQPDYQAFQTDWHADKLQLYIDPATFPHIAWLRIDGMDIDLDALDANPLQELPQGLTIGRVLLSDVTLHTPHWQATNVRAQLDNWQKGSQAYGTVKGRAQWEIGSLYGQGIALTQLLLDAKPSDQGWEILGASMQWQRAAISAQGHWQPGTLALEQLTISDAVIDSEKTRQTLAQALAAWPHDTVLTVARADVRQLSAETHLLSVNQLTFSAQNLRFAPNAPWWYQPAMRLSFNADYLRWQGQTWEQPLGDIEWRDNAVIVNQLTSQLQEGFFAVSGQFTQNNWQIDRFQANGLTLSRQELDPLQDLLPGIPTQLSITSLQLKHNEWLNLSPDFATKISGIDVDGQSLEIRDGELVNGLITASANHASINQQWLAEPYLRLEAHDRKLQLHQFLLGFPDGQLALSGQINLAAPSRPWSLAVDGLQIPLSIYHAWFDWPLPLDGFHDIEGQWSGLAADVHSFKVGLNGQLAVTFLDSAAAQTDPSVDQPWSIRLSHWLKGETVPPEESRLVPLPFASLTLNADRGDIRATLSGEQTLSLRWPIYQATEPNLSE</sequence>
<evidence type="ECO:0000313" key="3">
    <source>
        <dbReference type="Proteomes" id="UP000501408"/>
    </source>
</evidence>
<dbReference type="EMBL" id="CP050266">
    <property type="protein sequence ID" value="QIR07169.1"/>
    <property type="molecule type" value="Genomic_DNA"/>
</dbReference>
<proteinExistence type="predicted"/>
<keyword evidence="1" id="KW-0812">Transmembrane</keyword>
<keyword evidence="1" id="KW-1133">Transmembrane helix</keyword>
<reference evidence="2 3" key="1">
    <citation type="submission" date="2020-03" db="EMBL/GenBank/DDBJ databases">
        <title>Genome mining reveals the biosynthetic pathways of PHA and ectoines of the halophilic strain Salinivibrio costicola M318 isolated from fermented shrimp paste.</title>
        <authorList>
            <person name="Doan T.V."/>
            <person name="Tran L.T."/>
            <person name="Trieu T.A."/>
            <person name="Nguyen Q.V."/>
            <person name="Quach T.N."/>
            <person name="Phi T.Q."/>
            <person name="Kumar S."/>
        </authorList>
    </citation>
    <scope>NUCLEOTIDE SEQUENCE [LARGE SCALE GENOMIC DNA]</scope>
    <source>
        <strain evidence="2 3">M318</strain>
    </source>
</reference>
<name>A0ABX6K6L0_SALCS</name>
<dbReference type="RefSeq" id="WP_167314933.1">
    <property type="nucleotide sequence ID" value="NZ_CP050266.1"/>
</dbReference>
<accession>A0ABX6K6L0</accession>
<keyword evidence="3" id="KW-1185">Reference proteome</keyword>
<evidence type="ECO:0000313" key="2">
    <source>
        <dbReference type="EMBL" id="QIR07169.1"/>
    </source>
</evidence>
<gene>
    <name evidence="2" type="ORF">HBA18_12860</name>
</gene>
<protein>
    <submittedName>
        <fullName evidence="2">AsmA family protein</fullName>
    </submittedName>
</protein>
<evidence type="ECO:0000256" key="1">
    <source>
        <dbReference type="SAM" id="Phobius"/>
    </source>
</evidence>